<evidence type="ECO:0000313" key="1">
    <source>
        <dbReference type="EMBL" id="GAG85094.1"/>
    </source>
</evidence>
<organism evidence="1">
    <name type="scientific">marine sediment metagenome</name>
    <dbReference type="NCBI Taxonomy" id="412755"/>
    <lineage>
        <taxon>unclassified sequences</taxon>
        <taxon>metagenomes</taxon>
        <taxon>ecological metagenomes</taxon>
    </lineage>
</organism>
<name>X1AQN8_9ZZZZ</name>
<reference evidence="1" key="1">
    <citation type="journal article" date="2014" name="Front. Microbiol.">
        <title>High frequency of phylogenetically diverse reductive dehalogenase-homologous genes in deep subseafloor sedimentary metagenomes.</title>
        <authorList>
            <person name="Kawai M."/>
            <person name="Futagami T."/>
            <person name="Toyoda A."/>
            <person name="Takaki Y."/>
            <person name="Nishi S."/>
            <person name="Hori S."/>
            <person name="Arai W."/>
            <person name="Tsubouchi T."/>
            <person name="Morono Y."/>
            <person name="Uchiyama I."/>
            <person name="Ito T."/>
            <person name="Fujiyama A."/>
            <person name="Inagaki F."/>
            <person name="Takami H."/>
        </authorList>
    </citation>
    <scope>NUCLEOTIDE SEQUENCE</scope>
    <source>
        <strain evidence="1">Expedition CK06-06</strain>
    </source>
</reference>
<comment type="caution">
    <text evidence="1">The sequence shown here is derived from an EMBL/GenBank/DDBJ whole genome shotgun (WGS) entry which is preliminary data.</text>
</comment>
<sequence>MTKQEEIRKGIARAICVFRDEPKECKVCEETGGCPQWGDVQENTERVIQYLHSQDVVIKVERELPKNPIRITDSFGLTEGEVNARQLGNDCFVETIQDDMLMAGFGAFEPLIK</sequence>
<proteinExistence type="predicted"/>
<protein>
    <submittedName>
        <fullName evidence="1">Uncharacterized protein</fullName>
    </submittedName>
</protein>
<dbReference type="EMBL" id="BART01015485">
    <property type="protein sequence ID" value="GAG85094.1"/>
    <property type="molecule type" value="Genomic_DNA"/>
</dbReference>
<dbReference type="AlphaFoldDB" id="X1AQN8"/>
<feature type="non-terminal residue" evidence="1">
    <location>
        <position position="113"/>
    </location>
</feature>
<gene>
    <name evidence="1" type="ORF">S01H4_30057</name>
</gene>
<accession>X1AQN8</accession>